<evidence type="ECO:0000256" key="1">
    <source>
        <dbReference type="ARBA" id="ARBA00022450"/>
    </source>
</evidence>
<dbReference type="Pfam" id="PF07993">
    <property type="entry name" value="NAD_binding_4"/>
    <property type="match status" value="1"/>
</dbReference>
<dbReference type="AlphaFoldDB" id="A0A8J8VZN4"/>
<evidence type="ECO:0000256" key="2">
    <source>
        <dbReference type="ARBA" id="ARBA00022553"/>
    </source>
</evidence>
<dbReference type="InterPro" id="IPR051414">
    <property type="entry name" value="Adenylate-forming_Reductase"/>
</dbReference>
<dbReference type="InterPro" id="IPR042099">
    <property type="entry name" value="ANL_N_sf"/>
</dbReference>
<keyword evidence="2" id="KW-0597">Phosphoprotein</keyword>
<feature type="region of interest" description="Disordered" evidence="3">
    <location>
        <begin position="970"/>
        <end position="989"/>
    </location>
</feature>
<comment type="caution">
    <text evidence="5">The sequence shown here is derived from an EMBL/GenBank/DDBJ whole genome shotgun (WGS) entry which is preliminary data.</text>
</comment>
<dbReference type="SMART" id="SM00823">
    <property type="entry name" value="PKS_PP"/>
    <property type="match status" value="1"/>
</dbReference>
<evidence type="ECO:0000259" key="4">
    <source>
        <dbReference type="PROSITE" id="PS50075"/>
    </source>
</evidence>
<dbReference type="SUPFAM" id="SSF47336">
    <property type="entry name" value="ACP-like"/>
    <property type="match status" value="1"/>
</dbReference>
<proteinExistence type="predicted"/>
<dbReference type="PANTHER" id="PTHR43439">
    <property type="entry name" value="PHENYLACETATE-COENZYME A LIGASE"/>
    <property type="match status" value="1"/>
</dbReference>
<sequence>MQLVEPDYFTCTLGEAVRGRGRPSSDTTSFASIIDVIDQQAERYPDLPALGFAQPREGQQDGSTEAAIAWATAHAFSPAPSASRAVSFRELRDGSVAAAQALRQSLAGRENGSAVGLLCGSSLEFVWTWLGLMRLARPVMLLAPQLDCRAIEHLCKKLEANVVFHNGQHESTTSKLGEGLEAIRIPAYSSHPGTSEPPLSNIDMSEESTDSESGLAEPAFYFHTSGTSTGLPSPIPQSHSMIKALPCFQKINQTATFSTTPLYHGGLADCLRAWTSGAMMWCFPEGQFPLTAGNIVQVVNYAREADVAPVKFFSSVPYVLQMMMEDERGLQILSSMDLVGVGGAAMPVATGNHLIQLGINLLSRFGSAECGFLLSSHRDYRNDREWDYLRVHVTPELLQFEPRDGGLSELVVKPMWPFRSKTNRDDGSYATADLFEPHPSRNNLWRYHSRADSQITLANGKKFDPAPLEQELQSATPLLRDVYVFGTGQVCAGALLFPSTGVTPEELLHAVNPVLTELNARSPPHARVEESMVVVVASSAGTTHLPKSSKGSILRHQADVMFSNLIESAYSIAPDGYDASPIRLDGTDLLHELLQCFHRVLHRPVDPDQDLYQQGVDSIACIQVRKIIERKRLVPVNFKLPLNIVYDQGTVRGLATYVDAMWDPSAHRESAHDTQFAYMESLADKYDVQPPRRPHGKLESANATIVITGATGFLGAYILGLLRQRPIATRRICCLVRARTVDEAHRRVSECQAERGFHHLPRSTDGPDEEQSIVCLPFETDKPRLGLDEGTWQELVHDTALIIHGAWPVNFNLPISSYDNQFACVAALLALAGQSDAHFVFISSVAAAVATDQSTIKEAISDDPAHAAPLGYARSKWVAEKMCAKFNQAFDGDTPKSVASIIRIGQLCGDTLTGAWNRSEAYPLMFSASSAVGALPDLDAEGTNWLPVDVAARSVLEIAFARLSNDHSELSQTQGVEHSNASSQARPTPVFHVANPHDSTPWRQVLQWVSSAASLMTPPKHLHILPASDWVDRVEHQLGEDHHARSLLGFWRQSYAGTSRAPRAVRKPPRIEITRARGLAESMSIVGPMDQQTVDRLWRWVQLHV</sequence>
<keyword evidence="1" id="KW-0596">Phosphopantetheine</keyword>
<dbReference type="Proteomes" id="UP000631181">
    <property type="component" value="Unassembled WGS sequence"/>
</dbReference>
<dbReference type="InterPro" id="IPR036291">
    <property type="entry name" value="NAD(P)-bd_dom_sf"/>
</dbReference>
<feature type="compositionally biased region" description="Polar residues" evidence="3">
    <location>
        <begin position="970"/>
        <end position="986"/>
    </location>
</feature>
<reference evidence="5" key="1">
    <citation type="journal article" date="2020" name="Front. Microbiol.">
        <title>Gene regulatory networks of Penicillium echinulatum 2HH and Penicillium oxalicum 114-2 inferred by a computational biology approach.</title>
        <authorList>
            <person name="Lenz A.R."/>
            <person name="Galan-Vasquez E."/>
            <person name="Balbinot E."/>
            <person name="De Abreu F.P."/>
            <person name="De Oliveira N.S."/>
            <person name="Da Rosa L.O."/>
            <person name="De Avila E Silva S."/>
            <person name="Camassola M."/>
            <person name="Dillon A.J.P."/>
            <person name="Perez-Rueda E."/>
        </authorList>
    </citation>
    <scope>NUCLEOTIDE SEQUENCE</scope>
    <source>
        <strain evidence="5">S1M29</strain>
    </source>
</reference>
<evidence type="ECO:0000313" key="6">
    <source>
        <dbReference type="Proteomes" id="UP000631181"/>
    </source>
</evidence>
<dbReference type="PROSITE" id="PS50075">
    <property type="entry name" value="CARRIER"/>
    <property type="match status" value="1"/>
</dbReference>
<dbReference type="InterPro" id="IPR036736">
    <property type="entry name" value="ACP-like_sf"/>
</dbReference>
<dbReference type="Gene3D" id="3.40.50.12780">
    <property type="entry name" value="N-terminal domain of ligase-like"/>
    <property type="match status" value="1"/>
</dbReference>
<dbReference type="Gene3D" id="1.10.1200.10">
    <property type="entry name" value="ACP-like"/>
    <property type="match status" value="1"/>
</dbReference>
<dbReference type="SUPFAM" id="SSF51735">
    <property type="entry name" value="NAD(P)-binding Rossmann-fold domains"/>
    <property type="match status" value="1"/>
</dbReference>
<dbReference type="Pfam" id="PF23562">
    <property type="entry name" value="AMP-binding_C_3"/>
    <property type="match status" value="1"/>
</dbReference>
<name>A0A8J8VZN4_9EURO</name>
<feature type="domain" description="Carrier" evidence="4">
    <location>
        <begin position="580"/>
        <end position="662"/>
    </location>
</feature>
<dbReference type="OrthoDB" id="429813at2759"/>
<gene>
    <name evidence="5" type="ORF">PECM_002707</name>
</gene>
<keyword evidence="6" id="KW-1185">Reference proteome</keyword>
<protein>
    <submittedName>
        <fullName evidence="5">NRPS-like protein biosynthetic cluster</fullName>
    </submittedName>
</protein>
<dbReference type="EMBL" id="WIWV01000171">
    <property type="protein sequence ID" value="KAF7712506.1"/>
    <property type="molecule type" value="Genomic_DNA"/>
</dbReference>
<dbReference type="SUPFAM" id="SSF56801">
    <property type="entry name" value="Acetyl-CoA synthetase-like"/>
    <property type="match status" value="1"/>
</dbReference>
<dbReference type="InterPro" id="IPR000873">
    <property type="entry name" value="AMP-dep_synth/lig_dom"/>
</dbReference>
<dbReference type="Gene3D" id="3.40.50.720">
    <property type="entry name" value="NAD(P)-binding Rossmann-like Domain"/>
    <property type="match status" value="1"/>
</dbReference>
<feature type="region of interest" description="Disordered" evidence="3">
    <location>
        <begin position="189"/>
        <end position="210"/>
    </location>
</feature>
<dbReference type="Pfam" id="PF00550">
    <property type="entry name" value="PP-binding"/>
    <property type="match status" value="1"/>
</dbReference>
<dbReference type="GO" id="GO:0044550">
    <property type="term" value="P:secondary metabolite biosynthetic process"/>
    <property type="evidence" value="ECO:0007669"/>
    <property type="project" value="UniProtKB-ARBA"/>
</dbReference>
<dbReference type="GO" id="GO:0031177">
    <property type="term" value="F:phosphopantetheine binding"/>
    <property type="evidence" value="ECO:0007669"/>
    <property type="project" value="InterPro"/>
</dbReference>
<dbReference type="Pfam" id="PF00501">
    <property type="entry name" value="AMP-binding"/>
    <property type="match status" value="1"/>
</dbReference>
<dbReference type="InterPro" id="IPR020806">
    <property type="entry name" value="PKS_PP-bd"/>
</dbReference>
<evidence type="ECO:0000256" key="3">
    <source>
        <dbReference type="SAM" id="MobiDB-lite"/>
    </source>
</evidence>
<dbReference type="PANTHER" id="PTHR43439:SF2">
    <property type="entry name" value="ENZYME, PUTATIVE (JCVI)-RELATED"/>
    <property type="match status" value="1"/>
</dbReference>
<organism evidence="5 6">
    <name type="scientific">Penicillium ucsense</name>
    <dbReference type="NCBI Taxonomy" id="2839758"/>
    <lineage>
        <taxon>Eukaryota</taxon>
        <taxon>Fungi</taxon>
        <taxon>Dikarya</taxon>
        <taxon>Ascomycota</taxon>
        <taxon>Pezizomycotina</taxon>
        <taxon>Eurotiomycetes</taxon>
        <taxon>Eurotiomycetidae</taxon>
        <taxon>Eurotiales</taxon>
        <taxon>Aspergillaceae</taxon>
        <taxon>Penicillium</taxon>
    </lineage>
</organism>
<accession>A0A8J8VZN4</accession>
<evidence type="ECO:0000313" key="5">
    <source>
        <dbReference type="EMBL" id="KAF7712506.1"/>
    </source>
</evidence>
<dbReference type="InterPro" id="IPR013120">
    <property type="entry name" value="FAR_NAD-bd"/>
</dbReference>
<dbReference type="InterPro" id="IPR009081">
    <property type="entry name" value="PP-bd_ACP"/>
</dbReference>